<feature type="domain" description="Vps8 RING finger" evidence="5">
    <location>
        <begin position="1300"/>
        <end position="1350"/>
    </location>
</feature>
<dbReference type="PROSITE" id="PS50082">
    <property type="entry name" value="WD_REPEATS_2"/>
    <property type="match status" value="1"/>
</dbReference>
<feature type="domain" description="Vacuolar protein sorting-associated protein 8 central" evidence="4">
    <location>
        <begin position="643"/>
        <end position="823"/>
    </location>
</feature>
<evidence type="ECO:0000259" key="4">
    <source>
        <dbReference type="Pfam" id="PF12816"/>
    </source>
</evidence>
<organism evidence="7">
    <name type="scientific">Ixodes ricinus</name>
    <name type="common">Common tick</name>
    <name type="synonym">Acarus ricinus</name>
    <dbReference type="NCBI Taxonomy" id="34613"/>
    <lineage>
        <taxon>Eukaryota</taxon>
        <taxon>Metazoa</taxon>
        <taxon>Ecdysozoa</taxon>
        <taxon>Arthropoda</taxon>
        <taxon>Chelicerata</taxon>
        <taxon>Arachnida</taxon>
        <taxon>Acari</taxon>
        <taxon>Parasitiformes</taxon>
        <taxon>Ixodida</taxon>
        <taxon>Ixodoidea</taxon>
        <taxon>Ixodidae</taxon>
        <taxon>Ixodinae</taxon>
        <taxon>Ixodes</taxon>
    </lineage>
</organism>
<evidence type="ECO:0000256" key="2">
    <source>
        <dbReference type="PROSITE-ProRule" id="PRU00221"/>
    </source>
</evidence>
<dbReference type="GO" id="GO:0034058">
    <property type="term" value="P:endosomal vesicle fusion"/>
    <property type="evidence" value="ECO:0007669"/>
    <property type="project" value="TreeGrafter"/>
</dbReference>
<dbReference type="Pfam" id="PF12816">
    <property type="entry name" value="TPR_Vps8"/>
    <property type="match status" value="1"/>
</dbReference>
<feature type="repeat" description="WD" evidence="2">
    <location>
        <begin position="174"/>
        <end position="215"/>
    </location>
</feature>
<dbReference type="GO" id="GO:0030897">
    <property type="term" value="C:HOPS complex"/>
    <property type="evidence" value="ECO:0007669"/>
    <property type="project" value="TreeGrafter"/>
</dbReference>
<evidence type="ECO:0000313" key="7">
    <source>
        <dbReference type="EMBL" id="MXV01037.1"/>
    </source>
</evidence>
<dbReference type="InterPro" id="IPR015943">
    <property type="entry name" value="WD40/YVTN_repeat-like_dom_sf"/>
</dbReference>
<dbReference type="InterPro" id="IPR025941">
    <property type="entry name" value="Vps8_central_dom"/>
</dbReference>
<dbReference type="InterPro" id="IPR036322">
    <property type="entry name" value="WD40_repeat_dom_sf"/>
</dbReference>
<evidence type="ECO:0000259" key="6">
    <source>
        <dbReference type="Pfam" id="PF25066"/>
    </source>
</evidence>
<keyword evidence="2" id="KW-0853">WD repeat</keyword>
<dbReference type="InterPro" id="IPR059070">
    <property type="entry name" value="TPR_VPS8_2"/>
</dbReference>
<sequence length="1460" mass="163825">MDETAKFLDQNDLSGKGSRNPSNASEEDALGFNIEELDDKEYELPAVQNPPTLESILNEAEGGSLSDEEVSTQVGAFFQETGDSMSVSSVDSKNILGDKKARKSSHYARHDSIMRHVVLRGVSSQLQSAAQRVDSGKPTALAVSSVIAVGTFHGLVLVFDPDQALKWCLGSRQLGEQYGSVSALGFNSDCTRLLCGYAKGQLTMWDLTSGKLLRTITDIHPPQTAILHAKFTDDPTLAICSDSGGSVFELNFRKVLNNRTCESVCIFSGSRGEVCAVEPLRVGQEIRHHPAHDVSLLALGTVTKVIVVTVRPILRVRFTHPLKADPDTLPLLSWQFVVIQVSAATRIIDPVLAFGRQNLLFFFQVNISSPDKILFIPLQKIELQYTVQTFTWLNSRTLAALDTSEDLHILDVRSQEELETLDMADVQMVYGTSHFKGHATGGNVSKAMAAAGERACYHSVAGFGSQVLFLGVKSIHVLTLRTWLERIDFLCKQNLYPDALALAYSFYNDEAKAVSGLVGKKAHRQQQVARKMEELLTTFAELLMTRLNPDHGRLEVLQAHYAETVPLCVRYCLAVEFRSEPALSTWGFVLASAPPDAASWDAGRPVRGYERRVVPHSLCACSEELFEKLYSTLGVDPLAKGCFLESLPQHILDGRLSRLGPQLAKEFVQQLASKHQFEMLEACLVRLDIACLDIHQVMTLCWTHCLYDAIIYVYNRGMNDYTTPIKELMAVLREALKHGKQLTDNQMMLGNKLLVYVSCCLAGRGYPHGDIDPSRVASVKAEVFQCITALHGAGADDDSIFPYLKALLHFSTREFLNVLALAFEEEEFTTESGLAQKQRVVDILLQIMVQSEGFSPTEVGALFTFLARQLARPDNTLIVNRLLFEQVLEYLTNPDDETRMEERQQALLELLQAGGFVGIEDNRLLQLSEKAKFYRVCEYLYEKRRQYDKIFLCYLEDPSRKPRTFYYAMQVFESHNISEQEKTSLENQLIESIEELLDIDNTATSQLMLQYLAHRVDDVMRKLEGRPEVLYQFLQGVWNSRELQSSSAAQSIVPGAKDSRGLAAEVQEKYIDLMCQFEPGAVHQFISSFDGYRLEETLEICRRHKVFDATAYLLERAGDIQGAFSILLEVLREKLNKYAELKRDASHKFEMDEVFNAIDAQLCTVVQLCQRSSSKMDTAEREALWFPLLEVVMAPQRELRTLLGPEQLGDFQALTHHLLGSMMGFVALPHILHKLMQDPVYSSGKFGEVRDFIMKMLDTHNYEKALLNTTNRLLNCDLHLHLHRLKLAANRGYASHTASCCACNKSFATGELDDVVMFRCCHCYHRTCLEASRSAYVDAGGQVQWYCFRCFRVGKKPPAGFSKRVADTPRTLGSSSEKPQELRLNREPRTEGPMPLLNACQLSAIDYLRNCQRTKPNTLFTSTLQGSPSTHVLRKSSLLSRDDLKLHLSPARITASVFDV</sequence>
<dbReference type="Pfam" id="PF23556">
    <property type="entry name" value="TPR_Vps41"/>
    <property type="match status" value="1"/>
</dbReference>
<feature type="compositionally biased region" description="Polar residues" evidence="3">
    <location>
        <begin position="11"/>
        <end position="24"/>
    </location>
</feature>
<evidence type="ECO:0000256" key="1">
    <source>
        <dbReference type="ARBA" id="ARBA00009422"/>
    </source>
</evidence>
<dbReference type="PANTHER" id="PTHR12616">
    <property type="entry name" value="VACUOLAR PROTEIN SORTING VPS41"/>
    <property type="match status" value="1"/>
</dbReference>
<dbReference type="Pfam" id="PF25066">
    <property type="entry name" value="TPR_VPS8_2"/>
    <property type="match status" value="1"/>
</dbReference>
<feature type="region of interest" description="Disordered" evidence="3">
    <location>
        <begin position="1362"/>
        <end position="1392"/>
    </location>
</feature>
<dbReference type="Gene3D" id="2.130.10.10">
    <property type="entry name" value="YVTN repeat-like/Quinoprotein amine dehydrogenase"/>
    <property type="match status" value="1"/>
</dbReference>
<dbReference type="Pfam" id="PF23410">
    <property type="entry name" value="Beta-prop_VPS8"/>
    <property type="match status" value="1"/>
</dbReference>
<dbReference type="InterPro" id="IPR045111">
    <property type="entry name" value="Vps41/Vps8"/>
</dbReference>
<dbReference type="SUPFAM" id="SSF50978">
    <property type="entry name" value="WD40 repeat-like"/>
    <property type="match status" value="1"/>
</dbReference>
<dbReference type="GO" id="GO:0005770">
    <property type="term" value="C:late endosome"/>
    <property type="evidence" value="ECO:0007669"/>
    <property type="project" value="TreeGrafter"/>
</dbReference>
<evidence type="ECO:0000256" key="3">
    <source>
        <dbReference type="SAM" id="MobiDB-lite"/>
    </source>
</evidence>
<protein>
    <submittedName>
        <fullName evidence="7">Putative golgi corvet complex core vacuolar protein 8</fullName>
    </submittedName>
</protein>
<feature type="domain" description="VPS8-like TPR-like repeats" evidence="6">
    <location>
        <begin position="1226"/>
        <end position="1285"/>
    </location>
</feature>
<name>A0A6B0VH25_IXORI</name>
<dbReference type="InterPro" id="IPR056939">
    <property type="entry name" value="Znf_RING_Vps8"/>
</dbReference>
<reference evidence="7" key="1">
    <citation type="submission" date="2019-12" db="EMBL/GenBank/DDBJ databases">
        <title>An insight into the sialome of adult female Ixodes ricinus ticks feeding for 6 days.</title>
        <authorList>
            <person name="Perner J."/>
            <person name="Ribeiro J.M.C."/>
        </authorList>
    </citation>
    <scope>NUCLEOTIDE SEQUENCE</scope>
    <source>
        <strain evidence="7">Semi-engorged</strain>
        <tissue evidence="7">Salivary glands</tissue>
    </source>
</reference>
<dbReference type="GO" id="GO:0006623">
    <property type="term" value="P:protein targeting to vacuole"/>
    <property type="evidence" value="ECO:0007669"/>
    <property type="project" value="InterPro"/>
</dbReference>
<comment type="similarity">
    <text evidence="1">Belongs to the VPS8 family.</text>
</comment>
<accession>A0A6B0VH25</accession>
<dbReference type="Pfam" id="PF23412">
    <property type="entry name" value="zf_RING_Vps8"/>
    <property type="match status" value="1"/>
</dbReference>
<evidence type="ECO:0000259" key="5">
    <source>
        <dbReference type="Pfam" id="PF23412"/>
    </source>
</evidence>
<dbReference type="InterPro" id="IPR001680">
    <property type="entry name" value="WD40_rpt"/>
</dbReference>
<proteinExistence type="inferred from homology"/>
<dbReference type="PANTHER" id="PTHR12616:SF8">
    <property type="entry name" value="VACUOLAR PROTEIN SORTING-ASSOCIATED PROTEIN 8 HOMOLOG"/>
    <property type="match status" value="1"/>
</dbReference>
<feature type="compositionally biased region" description="Basic and acidic residues" evidence="3">
    <location>
        <begin position="1378"/>
        <end position="1390"/>
    </location>
</feature>
<dbReference type="CDD" id="cd16687">
    <property type="entry name" value="RING-H2_Vps8"/>
    <property type="match status" value="1"/>
</dbReference>
<dbReference type="EMBL" id="GIFC01018953">
    <property type="protein sequence ID" value="MXV01037.1"/>
    <property type="molecule type" value="Transcribed_RNA"/>
</dbReference>
<feature type="region of interest" description="Disordered" evidence="3">
    <location>
        <begin position="1"/>
        <end position="29"/>
    </location>
</feature>